<keyword evidence="6 10" id="KW-0862">Zinc</keyword>
<feature type="transmembrane region" description="Helical" evidence="12">
    <location>
        <begin position="172"/>
        <end position="205"/>
    </location>
</feature>
<dbReference type="Proteomes" id="UP000199170">
    <property type="component" value="Unassembled WGS sequence"/>
</dbReference>
<comment type="cofactor">
    <cofactor evidence="10">
        <name>Zn(2+)</name>
        <dbReference type="ChEBI" id="CHEBI:29105"/>
    </cofactor>
    <text evidence="10">Binds 1 zinc ion per subunit.</text>
</comment>
<keyword evidence="9 12" id="KW-0472">Membrane</keyword>
<comment type="similarity">
    <text evidence="10">Belongs to the peptidase M48 family.</text>
</comment>
<evidence type="ECO:0000256" key="1">
    <source>
        <dbReference type="ARBA" id="ARBA00022475"/>
    </source>
</evidence>
<keyword evidence="8 10" id="KW-0482">Metalloprotease</keyword>
<keyword evidence="14" id="KW-0346">Stress response</keyword>
<organism evidence="14 15">
    <name type="scientific">Halobellus clavatus</name>
    <dbReference type="NCBI Taxonomy" id="660517"/>
    <lineage>
        <taxon>Archaea</taxon>
        <taxon>Methanobacteriati</taxon>
        <taxon>Methanobacteriota</taxon>
        <taxon>Stenosarchaea group</taxon>
        <taxon>Halobacteria</taxon>
        <taxon>Halobacteriales</taxon>
        <taxon>Haloferacaceae</taxon>
        <taxon>Halobellus</taxon>
    </lineage>
</organism>
<evidence type="ECO:0000256" key="6">
    <source>
        <dbReference type="ARBA" id="ARBA00022833"/>
    </source>
</evidence>
<evidence type="ECO:0000256" key="9">
    <source>
        <dbReference type="ARBA" id="ARBA00023136"/>
    </source>
</evidence>
<keyword evidence="5 10" id="KW-0378">Hydrolase</keyword>
<evidence type="ECO:0000313" key="15">
    <source>
        <dbReference type="Proteomes" id="UP000199170"/>
    </source>
</evidence>
<dbReference type="GO" id="GO:0006508">
    <property type="term" value="P:proteolysis"/>
    <property type="evidence" value="ECO:0007669"/>
    <property type="project" value="UniProtKB-KW"/>
</dbReference>
<feature type="compositionally biased region" description="Basic and acidic residues" evidence="11">
    <location>
        <begin position="308"/>
        <end position="330"/>
    </location>
</feature>
<name>A0A1H3H663_9EURY</name>
<dbReference type="InterPro" id="IPR001915">
    <property type="entry name" value="Peptidase_M48"/>
</dbReference>
<dbReference type="Gene3D" id="3.30.2010.10">
    <property type="entry name" value="Metalloproteases ('zincins'), catalytic domain"/>
    <property type="match status" value="1"/>
</dbReference>
<keyword evidence="15" id="KW-1185">Reference proteome</keyword>
<sequence length="330" mass="35588">MPASPPDPAERYRRGRVSRLGAVLVGLAAFGFYGLLAAASLGIVLAVWQIRLDPVAAVAGLLIGTVLAAFLSLRIGTRRVLSTLAAREVPKSRLPRVYAMLEDLAASMSIESPRLLVARLESPNAFALETGGQNTVVLDASLFRLLDGPELEALLAHELAHLERRDGFLGSIALALSQLVIVVLELVLSPAVFLLTGTALCVAWIRGDPRSWSATLPGRIRGRIESGVALVGMTVTLLIRAYARRREFGADERAAEVTGRPLALASALTKIDRAAAPRFGSLSPVWTHGEVESEEERRLRQYVSTHPPTEDRVSRLQKLAERSASEARGE</sequence>
<proteinExistence type="inferred from homology"/>
<dbReference type="GO" id="GO:0046872">
    <property type="term" value="F:metal ion binding"/>
    <property type="evidence" value="ECO:0007669"/>
    <property type="project" value="UniProtKB-KW"/>
</dbReference>
<evidence type="ECO:0000256" key="12">
    <source>
        <dbReference type="SAM" id="Phobius"/>
    </source>
</evidence>
<protein>
    <submittedName>
        <fullName evidence="14">Heat shock protein HtpX</fullName>
    </submittedName>
</protein>
<dbReference type="AlphaFoldDB" id="A0A1H3H663"/>
<gene>
    <name evidence="14" type="ORF">SAMN04487946_106184</name>
</gene>
<evidence type="ECO:0000256" key="5">
    <source>
        <dbReference type="ARBA" id="ARBA00022801"/>
    </source>
</evidence>
<evidence type="ECO:0000313" key="14">
    <source>
        <dbReference type="EMBL" id="SDY10917.1"/>
    </source>
</evidence>
<feature type="transmembrane region" description="Helical" evidence="12">
    <location>
        <begin position="54"/>
        <end position="73"/>
    </location>
</feature>
<evidence type="ECO:0000256" key="11">
    <source>
        <dbReference type="SAM" id="MobiDB-lite"/>
    </source>
</evidence>
<evidence type="ECO:0000256" key="2">
    <source>
        <dbReference type="ARBA" id="ARBA00022670"/>
    </source>
</evidence>
<dbReference type="Pfam" id="PF01435">
    <property type="entry name" value="Peptidase_M48"/>
    <property type="match status" value="1"/>
</dbReference>
<feature type="region of interest" description="Disordered" evidence="11">
    <location>
        <begin position="296"/>
        <end position="330"/>
    </location>
</feature>
<keyword evidence="3 12" id="KW-0812">Transmembrane</keyword>
<keyword evidence="1" id="KW-1003">Cell membrane</keyword>
<feature type="transmembrane region" description="Helical" evidence="12">
    <location>
        <begin position="20"/>
        <end position="48"/>
    </location>
</feature>
<evidence type="ECO:0000256" key="7">
    <source>
        <dbReference type="ARBA" id="ARBA00022989"/>
    </source>
</evidence>
<feature type="domain" description="Peptidase M48" evidence="13">
    <location>
        <begin position="95"/>
        <end position="319"/>
    </location>
</feature>
<accession>A0A1H3H663</accession>
<reference evidence="15" key="1">
    <citation type="submission" date="2016-10" db="EMBL/GenBank/DDBJ databases">
        <authorList>
            <person name="Varghese N."/>
            <person name="Submissions S."/>
        </authorList>
    </citation>
    <scope>NUCLEOTIDE SEQUENCE [LARGE SCALE GENOMIC DNA]</scope>
    <source>
        <strain evidence="15">CGMCC 1.10118</strain>
    </source>
</reference>
<evidence type="ECO:0000256" key="4">
    <source>
        <dbReference type="ARBA" id="ARBA00022723"/>
    </source>
</evidence>
<evidence type="ECO:0000256" key="3">
    <source>
        <dbReference type="ARBA" id="ARBA00022692"/>
    </source>
</evidence>
<keyword evidence="7 12" id="KW-1133">Transmembrane helix</keyword>
<dbReference type="PANTHER" id="PTHR43221:SF2">
    <property type="entry name" value="PROTEASE HTPX HOMOLOG"/>
    <property type="match status" value="1"/>
</dbReference>
<dbReference type="GO" id="GO:0004222">
    <property type="term" value="F:metalloendopeptidase activity"/>
    <property type="evidence" value="ECO:0007669"/>
    <property type="project" value="InterPro"/>
</dbReference>
<dbReference type="STRING" id="660517.SAMN04487946_106184"/>
<dbReference type="PANTHER" id="PTHR43221">
    <property type="entry name" value="PROTEASE HTPX"/>
    <property type="match status" value="1"/>
</dbReference>
<evidence type="ECO:0000259" key="13">
    <source>
        <dbReference type="Pfam" id="PF01435"/>
    </source>
</evidence>
<evidence type="ECO:0000256" key="8">
    <source>
        <dbReference type="ARBA" id="ARBA00023049"/>
    </source>
</evidence>
<feature type="transmembrane region" description="Helical" evidence="12">
    <location>
        <begin position="225"/>
        <end position="243"/>
    </location>
</feature>
<dbReference type="OrthoDB" id="186977at2157"/>
<keyword evidence="2 10" id="KW-0645">Protease</keyword>
<dbReference type="InterPro" id="IPR050083">
    <property type="entry name" value="HtpX_protease"/>
</dbReference>
<dbReference type="RefSeq" id="WP_089767286.1">
    <property type="nucleotide sequence ID" value="NZ_FNPB01000006.1"/>
</dbReference>
<evidence type="ECO:0000256" key="10">
    <source>
        <dbReference type="RuleBase" id="RU003983"/>
    </source>
</evidence>
<keyword evidence="4" id="KW-0479">Metal-binding</keyword>
<dbReference type="EMBL" id="FNPB01000006">
    <property type="protein sequence ID" value="SDY10917.1"/>
    <property type="molecule type" value="Genomic_DNA"/>
</dbReference>